<feature type="transmembrane region" description="Helical" evidence="1">
    <location>
        <begin position="254"/>
        <end position="275"/>
    </location>
</feature>
<feature type="transmembrane region" description="Helical" evidence="1">
    <location>
        <begin position="345"/>
        <end position="367"/>
    </location>
</feature>
<evidence type="ECO:0000256" key="1">
    <source>
        <dbReference type="SAM" id="Phobius"/>
    </source>
</evidence>
<dbReference type="Pfam" id="PF07690">
    <property type="entry name" value="MFS_1"/>
    <property type="match status" value="1"/>
</dbReference>
<dbReference type="InterPro" id="IPR011701">
    <property type="entry name" value="MFS"/>
</dbReference>
<feature type="transmembrane region" description="Helical" evidence="1">
    <location>
        <begin position="287"/>
        <end position="304"/>
    </location>
</feature>
<sequence length="406" mass="41178">MPGSWQFTLAGWLGRFARSTSGIATILLISAQTGSFTLAGAVAGTIVLGIAVGGPLWSRAADARGQALVLPVSLAATVVAAAALALTIVVGAPVWSWFVCAFALGAGSLDMGSLVRARWRRVLKSNESRHTSLALEAVNDELVFVVGPPAVTLIAATAGPLAGFTAGVLVTLVGGVALWMQRSTMPRVVPVPPSAIALPLEIVPPPAIALPLRQRFRLPAGVVGLLPVYLGVGVVFASVDVGAISISRQAEEPWLAGVILAVFATGSVVAGFAFGPLSARWAPASRVLVASLAYAVVVPCLLVLQTPVALASLIFIAGLVTTPVLISGTSLIAGLVEDSRLTEALTWPSIGLSVGVTLGGAVVGAAIDHGTAYSAFEVAAWAALVVGAFGVVCALSERRRPATAAR</sequence>
<dbReference type="PANTHER" id="PTHR23542:SF1">
    <property type="entry name" value="MAJOR FACILITATOR SUPERFAMILY (MFS) PROFILE DOMAIN-CONTAINING PROTEIN"/>
    <property type="match status" value="1"/>
</dbReference>
<feature type="transmembrane region" description="Helical" evidence="1">
    <location>
        <begin position="68"/>
        <end position="88"/>
    </location>
</feature>
<protein>
    <recommendedName>
        <fullName evidence="4">MFS transporter</fullName>
    </recommendedName>
</protein>
<dbReference type="PANTHER" id="PTHR23542">
    <property type="match status" value="1"/>
</dbReference>
<feature type="transmembrane region" description="Helical" evidence="1">
    <location>
        <begin position="36"/>
        <end position="56"/>
    </location>
</feature>
<gene>
    <name evidence="2" type="ORF">B7R21_00105</name>
</gene>
<keyword evidence="1" id="KW-0812">Transmembrane</keyword>
<name>A0A3E0W6I8_9MICO</name>
<feature type="transmembrane region" description="Helical" evidence="1">
    <location>
        <begin position="218"/>
        <end position="239"/>
    </location>
</feature>
<dbReference type="GO" id="GO:0022857">
    <property type="term" value="F:transmembrane transporter activity"/>
    <property type="evidence" value="ECO:0007669"/>
    <property type="project" value="InterPro"/>
</dbReference>
<dbReference type="AlphaFoldDB" id="A0A3E0W6I8"/>
<dbReference type="SUPFAM" id="SSF103473">
    <property type="entry name" value="MFS general substrate transporter"/>
    <property type="match status" value="1"/>
</dbReference>
<dbReference type="EMBL" id="NBXA01000001">
    <property type="protein sequence ID" value="RFA17183.1"/>
    <property type="molecule type" value="Genomic_DNA"/>
</dbReference>
<keyword evidence="1" id="KW-1133">Transmembrane helix</keyword>
<dbReference type="Gene3D" id="1.20.1250.20">
    <property type="entry name" value="MFS general substrate transporter like domains"/>
    <property type="match status" value="2"/>
</dbReference>
<evidence type="ECO:0000313" key="2">
    <source>
        <dbReference type="EMBL" id="RFA17183.1"/>
    </source>
</evidence>
<evidence type="ECO:0008006" key="4">
    <source>
        <dbReference type="Google" id="ProtNLM"/>
    </source>
</evidence>
<dbReference type="Proteomes" id="UP000256709">
    <property type="component" value="Unassembled WGS sequence"/>
</dbReference>
<comment type="caution">
    <text evidence="2">The sequence shown here is derived from an EMBL/GenBank/DDBJ whole genome shotgun (WGS) entry which is preliminary data.</text>
</comment>
<proteinExistence type="predicted"/>
<dbReference type="InterPro" id="IPR036259">
    <property type="entry name" value="MFS_trans_sf"/>
</dbReference>
<evidence type="ECO:0000313" key="3">
    <source>
        <dbReference type="Proteomes" id="UP000256709"/>
    </source>
</evidence>
<keyword evidence="1" id="KW-0472">Membrane</keyword>
<feature type="transmembrane region" description="Helical" evidence="1">
    <location>
        <begin position="379"/>
        <end position="396"/>
    </location>
</feature>
<organism evidence="2 3">
    <name type="scientific">Subtercola boreus</name>
    <dbReference type="NCBI Taxonomy" id="120213"/>
    <lineage>
        <taxon>Bacteria</taxon>
        <taxon>Bacillati</taxon>
        <taxon>Actinomycetota</taxon>
        <taxon>Actinomycetes</taxon>
        <taxon>Micrococcales</taxon>
        <taxon>Microbacteriaceae</taxon>
        <taxon>Subtercola</taxon>
    </lineage>
</organism>
<feature type="transmembrane region" description="Helical" evidence="1">
    <location>
        <begin position="161"/>
        <end position="180"/>
    </location>
</feature>
<accession>A0A3E0W6I8</accession>
<reference evidence="2 3" key="1">
    <citation type="submission" date="2017-04" db="EMBL/GenBank/DDBJ databases">
        <title>Comparative genome analysis of Subtercola boreus.</title>
        <authorList>
            <person name="Cho Y.-J."/>
            <person name="Cho A."/>
            <person name="Kim O.-S."/>
            <person name="Lee J.-I."/>
        </authorList>
    </citation>
    <scope>NUCLEOTIDE SEQUENCE [LARGE SCALE GENOMIC DNA]</scope>
    <source>
        <strain evidence="2 3">P27444</strain>
    </source>
</reference>
<feature type="transmembrane region" description="Helical" evidence="1">
    <location>
        <begin position="310"/>
        <end position="333"/>
    </location>
</feature>